<feature type="non-terminal residue" evidence="5">
    <location>
        <position position="957"/>
    </location>
</feature>
<feature type="region of interest" description="Disordered" evidence="3">
    <location>
        <begin position="740"/>
        <end position="815"/>
    </location>
</feature>
<dbReference type="SMART" id="SM00297">
    <property type="entry name" value="BROMO"/>
    <property type="match status" value="1"/>
</dbReference>
<dbReference type="Proteomes" id="UP000789508">
    <property type="component" value="Unassembled WGS sequence"/>
</dbReference>
<evidence type="ECO:0000256" key="3">
    <source>
        <dbReference type="SAM" id="MobiDB-lite"/>
    </source>
</evidence>
<dbReference type="AlphaFoldDB" id="A0A9N9DLN0"/>
<keyword evidence="1 2" id="KW-0103">Bromodomain</keyword>
<evidence type="ECO:0000313" key="5">
    <source>
        <dbReference type="EMBL" id="CAG8640269.1"/>
    </source>
</evidence>
<dbReference type="OrthoDB" id="1742084at2759"/>
<dbReference type="GO" id="GO:0006325">
    <property type="term" value="P:chromatin organization"/>
    <property type="evidence" value="ECO:0007669"/>
    <property type="project" value="UniProtKB-ARBA"/>
</dbReference>
<evidence type="ECO:0000259" key="4">
    <source>
        <dbReference type="PROSITE" id="PS50014"/>
    </source>
</evidence>
<accession>A0A9N9DLN0</accession>
<feature type="compositionally biased region" description="Polar residues" evidence="3">
    <location>
        <begin position="774"/>
        <end position="791"/>
    </location>
</feature>
<comment type="caution">
    <text evidence="5">The sequence shown here is derived from an EMBL/GenBank/DDBJ whole genome shotgun (WGS) entry which is preliminary data.</text>
</comment>
<evidence type="ECO:0000256" key="1">
    <source>
        <dbReference type="ARBA" id="ARBA00023117"/>
    </source>
</evidence>
<name>A0A9N9DLN0_9GLOM</name>
<dbReference type="EMBL" id="CAJVPS010008077">
    <property type="protein sequence ID" value="CAG8640269.1"/>
    <property type="molecule type" value="Genomic_DNA"/>
</dbReference>
<feature type="compositionally biased region" description="Basic residues" evidence="3">
    <location>
        <begin position="947"/>
        <end position="957"/>
    </location>
</feature>
<protein>
    <submittedName>
        <fullName evidence="5">6640_t:CDS:1</fullName>
    </submittedName>
</protein>
<feature type="domain" description="Bromo" evidence="4">
    <location>
        <begin position="834"/>
        <end position="904"/>
    </location>
</feature>
<evidence type="ECO:0000256" key="2">
    <source>
        <dbReference type="PROSITE-ProRule" id="PRU00035"/>
    </source>
</evidence>
<evidence type="ECO:0000313" key="6">
    <source>
        <dbReference type="Proteomes" id="UP000789508"/>
    </source>
</evidence>
<dbReference type="PANTHER" id="PTHR15398">
    <property type="entry name" value="BROMODOMAIN-CONTAINING PROTEIN 8"/>
    <property type="match status" value="1"/>
</dbReference>
<proteinExistence type="predicted"/>
<reference evidence="5" key="1">
    <citation type="submission" date="2021-06" db="EMBL/GenBank/DDBJ databases">
        <authorList>
            <person name="Kallberg Y."/>
            <person name="Tangrot J."/>
            <person name="Rosling A."/>
        </authorList>
    </citation>
    <scope>NUCLEOTIDE SEQUENCE</scope>
    <source>
        <strain evidence="5">FL130A</strain>
    </source>
</reference>
<dbReference type="InterPro" id="IPR036427">
    <property type="entry name" value="Bromodomain-like_sf"/>
</dbReference>
<feature type="region of interest" description="Disordered" evidence="3">
    <location>
        <begin position="921"/>
        <end position="957"/>
    </location>
</feature>
<keyword evidence="6" id="KW-1185">Reference proteome</keyword>
<dbReference type="PRINTS" id="PR00503">
    <property type="entry name" value="BROMODOMAIN"/>
</dbReference>
<gene>
    <name evidence="5" type="ORF">ALEPTO_LOCUS9682</name>
</gene>
<dbReference type="PROSITE" id="PS50014">
    <property type="entry name" value="BROMODOMAIN_2"/>
    <property type="match status" value="1"/>
</dbReference>
<feature type="compositionally biased region" description="Polar residues" evidence="3">
    <location>
        <begin position="799"/>
        <end position="813"/>
    </location>
</feature>
<organism evidence="5 6">
    <name type="scientific">Ambispora leptoticha</name>
    <dbReference type="NCBI Taxonomy" id="144679"/>
    <lineage>
        <taxon>Eukaryota</taxon>
        <taxon>Fungi</taxon>
        <taxon>Fungi incertae sedis</taxon>
        <taxon>Mucoromycota</taxon>
        <taxon>Glomeromycotina</taxon>
        <taxon>Glomeromycetes</taxon>
        <taxon>Archaeosporales</taxon>
        <taxon>Ambisporaceae</taxon>
        <taxon>Ambispora</taxon>
    </lineage>
</organism>
<sequence length="957" mass="106369">TMRMPVAAKLARQLYQERIIELKQLIKVQEENFRKVVTEIDEIRTGPSSGVIVPLPPVVSQQEVKQPSQQIIPALASESGSTQAITPSTLQQQHQHAFNVPIKQEASTSASVSGSSAEIHNVQLNQAIPETINQNVFSSDTVQRESQIDKIVDINSNKSSTNTLFIQQEQIKAEDISRKNIEKPDIIISEAVTSKNEVEINSSKAFSSARELASLTSEGDKIETLISRDTSNLPSESGIFDIPTTEISYQSIDGDIKSDETNHITMNAESSLIGVGANNAQDEINPQDFSFNREFLETIEEESPMQGGELVKQIENSVSTSPVVLDDSKLIEQTEPIISIEKQNDSRLLEPGNNKEGIDTTKYLFTQTSNTFSADSSLQLEGGLSKSEQLKKDIITNEVATMKTKEEISLERSYEGKATSQITPGVDFDSMDIDSSQPISVRRTSSHEIIKPQQKVNVDRELPKQGFVKRLIKESSYTPLAPSDFETPLTIDGDAEEVEKIDDNAMEVDQNEDIFIQGKVIENNSLENKQAFGGIDAPSRLYLFSSIDAPKTSFNEDGQVAEELQAMSNINVSTQPIELVDDILREQASVKEEPSDDDDVQMVDVYSDVEDSHRQESEKSVQDVQEKGISLIETFTELSKESPTESKEKVNLVEFGDVVAIPTATKHAESRKQDVSSVRIRETISSIETKEQTISGEPKKIDNLVEPSESIVINKEFEVKMEETEHDVVAESVGSINSLELKQASSSSESKEMAEIKENSEKPKEISSPKEAVSPTSSFKDPPSVNASTPSADAGVTPHSVSETPSADISESVSAEKRHKTWQRLVNMLLQEFANHRYAGLFQNPIREIDAPGYYNIVKQPMDLKTIKKHIREGIITDTDKFERDVMLMFMNALVFNRETTDVHKMTVSMRDQVEKLLKEFKQSENSRGGYEPTTRRKSMASVDGSRKRKGSKFQEG</sequence>
<dbReference type="Pfam" id="PF00439">
    <property type="entry name" value="Bromodomain"/>
    <property type="match status" value="1"/>
</dbReference>
<feature type="compositionally biased region" description="Basic and acidic residues" evidence="3">
    <location>
        <begin position="749"/>
        <end position="768"/>
    </location>
</feature>
<dbReference type="PANTHER" id="PTHR15398:SF4">
    <property type="entry name" value="BROMODOMAIN-CONTAINING PROTEIN 8 ISOFORM X1"/>
    <property type="match status" value="1"/>
</dbReference>
<dbReference type="InterPro" id="IPR001487">
    <property type="entry name" value="Bromodomain"/>
</dbReference>
<dbReference type="Gene3D" id="1.20.920.10">
    <property type="entry name" value="Bromodomain-like"/>
    <property type="match status" value="1"/>
</dbReference>
<dbReference type="GO" id="GO:0035267">
    <property type="term" value="C:NuA4 histone acetyltransferase complex"/>
    <property type="evidence" value="ECO:0007669"/>
    <property type="project" value="TreeGrafter"/>
</dbReference>
<dbReference type="SUPFAM" id="SSF47370">
    <property type="entry name" value="Bromodomain"/>
    <property type="match status" value="1"/>
</dbReference>